<dbReference type="PANTHER" id="PTHR43785:SF12">
    <property type="entry name" value="TYPE-1 GLUTAMINE SYNTHETASE 2"/>
    <property type="match status" value="1"/>
</dbReference>
<dbReference type="Pfam" id="PF00120">
    <property type="entry name" value="Gln-synt_C"/>
    <property type="match status" value="1"/>
</dbReference>
<evidence type="ECO:0000313" key="9">
    <source>
        <dbReference type="EMBL" id="MBV7377581.1"/>
    </source>
</evidence>
<evidence type="ECO:0000256" key="4">
    <source>
        <dbReference type="ARBA" id="ARBA00022840"/>
    </source>
</evidence>
<proteinExistence type="inferred from homology"/>
<dbReference type="SMART" id="SM01230">
    <property type="entry name" value="Gln-synt_C"/>
    <property type="match status" value="1"/>
</dbReference>
<evidence type="ECO:0000256" key="1">
    <source>
        <dbReference type="ARBA" id="ARBA00003117"/>
    </source>
</evidence>
<keyword evidence="3" id="KW-0547">Nucleotide-binding</keyword>
<feature type="domain" description="GS beta-grasp" evidence="7">
    <location>
        <begin position="38"/>
        <end position="139"/>
    </location>
</feature>
<evidence type="ECO:0000256" key="3">
    <source>
        <dbReference type="ARBA" id="ARBA00022741"/>
    </source>
</evidence>
<organism evidence="9 10">
    <name type="scientific">Maritimibacter dapengensis</name>
    <dbReference type="NCBI Taxonomy" id="2836868"/>
    <lineage>
        <taxon>Bacteria</taxon>
        <taxon>Pseudomonadati</taxon>
        <taxon>Pseudomonadota</taxon>
        <taxon>Alphaproteobacteria</taxon>
        <taxon>Rhodobacterales</taxon>
        <taxon>Roseobacteraceae</taxon>
        <taxon>Maritimibacter</taxon>
    </lineage>
</organism>
<evidence type="ECO:0000256" key="6">
    <source>
        <dbReference type="PROSITE-ProRule" id="PRU01330"/>
    </source>
</evidence>
<dbReference type="EMBL" id="JAHUZE010000001">
    <property type="protein sequence ID" value="MBV7377581.1"/>
    <property type="molecule type" value="Genomic_DNA"/>
</dbReference>
<evidence type="ECO:0000259" key="8">
    <source>
        <dbReference type="PROSITE" id="PS51987"/>
    </source>
</evidence>
<dbReference type="PANTHER" id="PTHR43785">
    <property type="entry name" value="GAMMA-GLUTAMYLPUTRESCINE SYNTHETASE"/>
    <property type="match status" value="1"/>
</dbReference>
<accession>A0ABS6SYZ6</accession>
<dbReference type="InterPro" id="IPR008146">
    <property type="entry name" value="Gln_synth_cat_dom"/>
</dbReference>
<keyword evidence="10" id="KW-1185">Reference proteome</keyword>
<comment type="caution">
    <text evidence="9">The sequence shown here is derived from an EMBL/GenBank/DDBJ whole genome shotgun (WGS) entry which is preliminary data.</text>
</comment>
<evidence type="ECO:0000313" key="10">
    <source>
        <dbReference type="Proteomes" id="UP000756530"/>
    </source>
</evidence>
<keyword evidence="2" id="KW-0436">Ligase</keyword>
<keyword evidence="4" id="KW-0067">ATP-binding</keyword>
<protein>
    <submittedName>
        <fullName evidence="9">Glutamine synthetase family protein</fullName>
    </submittedName>
</protein>
<sequence length="487" mass="53022">MTDSTLDRIAGGKLARRGLLSPEQITRAAALVEEASGNGLETIRVLFPDQHGLLRGKTITARTLGSLFENGLSVPSTLLLKDTANMTVFDIWNGALELDGRPLAGAGDVLLVPDPDRLTPLPWSPHSAVLICDLAFTNGDPVSIAPRQVLRTAMDRLAQAGFDAVMGLEVEFQVFEIEDPALDHSEATMPPAPRGTRNTTQGWSYLSETRYGEVEPLLDTLRRYAEEMGLAPRSMEIEMGPSQFEFTFDASDPLTQADRFVLFRTMVKEVCHDMGLHASFMAKPRLPNSAANGWHIHQSLLSRDTGENVFTAETDGTLTDLASAWIAGLLDHAAAACLMTNPTVNGYKRFTAFQLAPNRVQWGTDNRGAMLRALLTGGDPASRVENRVADTTANPYYALAAQIVSGLDGITRGASAPAPTSTPYADDTALLPPSLIAAIEAFEECPLFATAFGPAFQGYLSHLKRAEWQRYLMTVSDWEQAEYFNLF</sequence>
<name>A0ABS6SYZ6_9RHOB</name>
<comment type="similarity">
    <text evidence="6">Belongs to the glutamine synthetase family.</text>
</comment>
<dbReference type="PROSITE" id="PS51986">
    <property type="entry name" value="GS_BETA_GRASP"/>
    <property type="match status" value="1"/>
</dbReference>
<dbReference type="PROSITE" id="PS51987">
    <property type="entry name" value="GS_CATALYTIC"/>
    <property type="match status" value="1"/>
</dbReference>
<dbReference type="InterPro" id="IPR008147">
    <property type="entry name" value="Gln_synt_N"/>
</dbReference>
<reference evidence="9 10" key="1">
    <citation type="submission" date="2021-05" db="EMBL/GenBank/DDBJ databases">
        <title>Culturable bacteria isolated from Daya Bay.</title>
        <authorList>
            <person name="Zheng W."/>
            <person name="Yu S."/>
            <person name="Huang Y."/>
        </authorList>
    </citation>
    <scope>NUCLEOTIDE SEQUENCE [LARGE SCALE GENOMIC DNA]</scope>
    <source>
        <strain evidence="9 10">DP4N28-5</strain>
    </source>
</reference>
<gene>
    <name evidence="9" type="ORF">KJP28_01495</name>
</gene>
<comment type="function">
    <text evidence="1">Catalyzes the ATP-dependent biosynthesis of glutamine from glutamate and ammonia.</text>
</comment>
<evidence type="ECO:0000256" key="2">
    <source>
        <dbReference type="ARBA" id="ARBA00022598"/>
    </source>
</evidence>
<evidence type="ECO:0000256" key="5">
    <source>
        <dbReference type="ARBA" id="ARBA00023231"/>
    </source>
</evidence>
<evidence type="ECO:0000259" key="7">
    <source>
        <dbReference type="PROSITE" id="PS51986"/>
    </source>
</evidence>
<keyword evidence="5" id="KW-0535">Nitrogen fixation</keyword>
<dbReference type="Proteomes" id="UP000756530">
    <property type="component" value="Unassembled WGS sequence"/>
</dbReference>
<feature type="domain" description="GS catalytic" evidence="8">
    <location>
        <begin position="146"/>
        <end position="487"/>
    </location>
</feature>
<dbReference type="RefSeq" id="WP_218390460.1">
    <property type="nucleotide sequence ID" value="NZ_JAHUZE010000001.1"/>
</dbReference>